<feature type="compositionally biased region" description="Basic and acidic residues" evidence="2">
    <location>
        <begin position="202"/>
        <end position="229"/>
    </location>
</feature>
<accession>A0A9W8JF87</accession>
<keyword evidence="1" id="KW-0175">Coiled coil</keyword>
<protein>
    <submittedName>
        <fullName evidence="3">Uncharacterized protein</fullName>
    </submittedName>
</protein>
<evidence type="ECO:0000313" key="3">
    <source>
        <dbReference type="EMBL" id="KAJ2932323.1"/>
    </source>
</evidence>
<feature type="compositionally biased region" description="Low complexity" evidence="2">
    <location>
        <begin position="272"/>
        <end position="293"/>
    </location>
</feature>
<dbReference type="EMBL" id="JANBPK010000775">
    <property type="protein sequence ID" value="KAJ2932323.1"/>
    <property type="molecule type" value="Genomic_DNA"/>
</dbReference>
<keyword evidence="4" id="KW-1185">Reference proteome</keyword>
<feature type="non-terminal residue" evidence="3">
    <location>
        <position position="1"/>
    </location>
</feature>
<feature type="compositionally biased region" description="Polar residues" evidence="2">
    <location>
        <begin position="702"/>
        <end position="717"/>
    </location>
</feature>
<feature type="region of interest" description="Disordered" evidence="2">
    <location>
        <begin position="1"/>
        <end position="20"/>
    </location>
</feature>
<comment type="caution">
    <text evidence="3">The sequence shown here is derived from an EMBL/GenBank/DDBJ whole genome shotgun (WGS) entry which is preliminary data.</text>
</comment>
<dbReference type="Proteomes" id="UP001140091">
    <property type="component" value="Unassembled WGS sequence"/>
</dbReference>
<feature type="compositionally biased region" description="Acidic residues" evidence="2">
    <location>
        <begin position="515"/>
        <end position="525"/>
    </location>
</feature>
<feature type="region of interest" description="Disordered" evidence="2">
    <location>
        <begin position="508"/>
        <end position="536"/>
    </location>
</feature>
<sequence length="765" mass="85115">MTQSPWSSLTGTAPETSCPASYSSPAHRSSWWSWLPAELNLLVPTILLATTVYTSSLARTYYRAFQQSKARNAQLSKRLDELKRSLGDSDAEVRALNVRVQQTDEQKRTQALDLKEQLSKASEELSRVQKQNEELLDSRSQLEREISELRAQATPEDQAASVSESDAIQLLNDLNADLSKVGSGLAEEGTKVVKEVEEALRGALKEPEGDNIERPTSRPHRFFPDRKLSDSPASLHDVELPPPPPQNMYTYPYSNPQQPMGIPFPTAPPPSSSRQSGSSGSSSEGRSQGPYERQVAERREREQREAEEAENARMKEEAQEATTQAVEVFGQKLVGFLQAGGPAARDVPEEEKRSITRTFELAFKTALSAYTHWMMCSWFFDDDRQEGNEGLDLEGMLSEVYARVREGEEQAISGQWRSVTRKHVQRMFKRPQSRSSSNPGSKRNSNEDPAAAVKTESKETRIVEGSLVEEPEQVDPLLEELCVYIIDALVNVLIVSGVHGGWFLDDSLSTASSSSEEEDDDDGVDSEQTMLGGEDAEMGDYVDVYHDPYKGHSRLDLYPPTGGPSTLTNDQVFAQREARRKERGQRREREQRLMARRRKVTKKYNHTHLHAHLTSIFKPDLLRILRKAKALNKVLGEGVVWCDLEALYVAPGVGFEEATMERSGGEGGVESGTSSKGMGEPAASEGSGVVEDDEDGDRTPRTGGSPNTKQGPAQQYKRSPEKPEERPVLCTTHLGLVRAEKVPKTRGEWKEEVLVKPRVVLVGDY</sequence>
<feature type="coiled-coil region" evidence="1">
    <location>
        <begin position="65"/>
        <end position="152"/>
    </location>
</feature>
<gene>
    <name evidence="3" type="ORF">H1R20_g4801</name>
</gene>
<feature type="compositionally biased region" description="Basic and acidic residues" evidence="2">
    <location>
        <begin position="294"/>
        <end position="318"/>
    </location>
</feature>
<feature type="compositionally biased region" description="Polar residues" evidence="2">
    <location>
        <begin position="433"/>
        <end position="443"/>
    </location>
</feature>
<feature type="compositionally biased region" description="Basic and acidic residues" evidence="2">
    <location>
        <begin position="718"/>
        <end position="727"/>
    </location>
</feature>
<proteinExistence type="predicted"/>
<evidence type="ECO:0000256" key="2">
    <source>
        <dbReference type="SAM" id="MobiDB-lite"/>
    </source>
</evidence>
<feature type="region of interest" description="Disordered" evidence="2">
    <location>
        <begin position="659"/>
        <end position="728"/>
    </location>
</feature>
<name>A0A9W8JF87_9AGAR</name>
<dbReference type="AlphaFoldDB" id="A0A9W8JF87"/>
<evidence type="ECO:0000256" key="1">
    <source>
        <dbReference type="SAM" id="Coils"/>
    </source>
</evidence>
<feature type="region of interest" description="Disordered" evidence="2">
    <location>
        <begin position="202"/>
        <end position="323"/>
    </location>
</feature>
<feature type="compositionally biased region" description="Polar residues" evidence="2">
    <location>
        <begin position="247"/>
        <end position="258"/>
    </location>
</feature>
<dbReference type="OrthoDB" id="3222645at2759"/>
<feature type="region of interest" description="Disordered" evidence="2">
    <location>
        <begin position="426"/>
        <end position="467"/>
    </location>
</feature>
<evidence type="ECO:0000313" key="4">
    <source>
        <dbReference type="Proteomes" id="UP001140091"/>
    </source>
</evidence>
<organism evidence="3 4">
    <name type="scientific">Candolleomyces eurysporus</name>
    <dbReference type="NCBI Taxonomy" id="2828524"/>
    <lineage>
        <taxon>Eukaryota</taxon>
        <taxon>Fungi</taxon>
        <taxon>Dikarya</taxon>
        <taxon>Basidiomycota</taxon>
        <taxon>Agaricomycotina</taxon>
        <taxon>Agaricomycetes</taxon>
        <taxon>Agaricomycetidae</taxon>
        <taxon>Agaricales</taxon>
        <taxon>Agaricineae</taxon>
        <taxon>Psathyrellaceae</taxon>
        <taxon>Candolleomyces</taxon>
    </lineage>
</organism>
<reference evidence="3" key="1">
    <citation type="submission" date="2022-06" db="EMBL/GenBank/DDBJ databases">
        <title>Genome Sequence of Candolleomyces eurysporus.</title>
        <authorList>
            <person name="Buettner E."/>
        </authorList>
    </citation>
    <scope>NUCLEOTIDE SEQUENCE</scope>
    <source>
        <strain evidence="3">VTCC 930004</strain>
    </source>
</reference>